<reference evidence="2 3" key="1">
    <citation type="journal article" date="2013" name="Genome Announc.">
        <title>Genome Sequence of an Epidemic Isolate of Mycobacterium abscessus subsp. bolletii from Rio de Janeiro, Brazil.</title>
        <authorList>
            <person name="Davidson R.M."/>
            <person name="Reynolds P.R."/>
            <person name="Farias-Hesson E."/>
            <person name="Duarte R.S."/>
            <person name="Jackson M."/>
            <person name="Strong M."/>
        </authorList>
    </citation>
    <scope>NUCLEOTIDE SEQUENCE [LARGE SCALE GENOMIC DNA]</scope>
    <source>
        <strain evidence="2 3">CRM-0020</strain>
    </source>
</reference>
<name>A0A829HYX6_9MYCO</name>
<accession>A0A829HYX6</accession>
<dbReference type="AlphaFoldDB" id="A0A829HYX6"/>
<dbReference type="Proteomes" id="UP000014969">
    <property type="component" value="Unassembled WGS sequence"/>
</dbReference>
<feature type="region of interest" description="Disordered" evidence="1">
    <location>
        <begin position="38"/>
        <end position="58"/>
    </location>
</feature>
<protein>
    <submittedName>
        <fullName evidence="2">Uncharacterized protein</fullName>
    </submittedName>
</protein>
<evidence type="ECO:0000256" key="1">
    <source>
        <dbReference type="SAM" id="MobiDB-lite"/>
    </source>
</evidence>
<proteinExistence type="predicted"/>
<organism evidence="2 3">
    <name type="scientific">Mycobacteroides abscessus subsp. bolletii CRM-0020</name>
    <dbReference type="NCBI Taxonomy" id="1306401"/>
    <lineage>
        <taxon>Bacteria</taxon>
        <taxon>Bacillati</taxon>
        <taxon>Actinomycetota</taxon>
        <taxon>Actinomycetes</taxon>
        <taxon>Mycobacteriales</taxon>
        <taxon>Mycobacteriaceae</taxon>
        <taxon>Mycobacteroides</taxon>
        <taxon>Mycobacteroides abscessus</taxon>
    </lineage>
</organism>
<dbReference type="EMBL" id="ATFQ01000015">
    <property type="protein sequence ID" value="EPQ24410.1"/>
    <property type="molecule type" value="Genomic_DNA"/>
</dbReference>
<sequence length="81" mass="8906">MSLDRWMIEPAGEHLAVIGQNLLRHNISGDCIDQPVTDRPSALWGHQPGQHPHPGMIINTGEHRSAAAVGQREPTDNIRLS</sequence>
<evidence type="ECO:0000313" key="3">
    <source>
        <dbReference type="Proteomes" id="UP000014969"/>
    </source>
</evidence>
<comment type="caution">
    <text evidence="2">The sequence shown here is derived from an EMBL/GenBank/DDBJ whole genome shotgun (WGS) entry which is preliminary data.</text>
</comment>
<gene>
    <name evidence="2" type="ORF">J108_08165</name>
</gene>
<evidence type="ECO:0000313" key="2">
    <source>
        <dbReference type="EMBL" id="EPQ24410.1"/>
    </source>
</evidence>